<dbReference type="PROSITE" id="PS51257">
    <property type="entry name" value="PROKAR_LIPOPROTEIN"/>
    <property type="match status" value="1"/>
</dbReference>
<proteinExistence type="predicted"/>
<dbReference type="Proteomes" id="UP000256779">
    <property type="component" value="Unassembled WGS sequence"/>
</dbReference>
<dbReference type="Pfam" id="PF14092">
    <property type="entry name" value="DUF4270"/>
    <property type="match status" value="1"/>
</dbReference>
<evidence type="ECO:0000313" key="2">
    <source>
        <dbReference type="Proteomes" id="UP000256779"/>
    </source>
</evidence>
<gene>
    <name evidence="1" type="ORF">C7460_13216</name>
</gene>
<name>A0A3D9KW89_MARFU</name>
<comment type="caution">
    <text evidence="1">The sequence shown here is derived from an EMBL/GenBank/DDBJ whole genome shotgun (WGS) entry which is preliminary data.</text>
</comment>
<dbReference type="InterPro" id="IPR025366">
    <property type="entry name" value="DUF4270"/>
</dbReference>
<organism evidence="1 2">
    <name type="scientific">Marinoscillum furvescens DSM 4134</name>
    <dbReference type="NCBI Taxonomy" id="1122208"/>
    <lineage>
        <taxon>Bacteria</taxon>
        <taxon>Pseudomonadati</taxon>
        <taxon>Bacteroidota</taxon>
        <taxon>Cytophagia</taxon>
        <taxon>Cytophagales</taxon>
        <taxon>Reichenbachiellaceae</taxon>
        <taxon>Marinoscillum</taxon>
    </lineage>
</organism>
<reference evidence="1 2" key="1">
    <citation type="submission" date="2018-07" db="EMBL/GenBank/DDBJ databases">
        <title>Genomic Encyclopedia of Type Strains, Phase IV (KMG-IV): sequencing the most valuable type-strain genomes for metagenomic binning, comparative biology and taxonomic classification.</title>
        <authorList>
            <person name="Goeker M."/>
        </authorList>
    </citation>
    <scope>NUCLEOTIDE SEQUENCE [LARGE SCALE GENOMIC DNA]</scope>
    <source>
        <strain evidence="1 2">DSM 4134</strain>
    </source>
</reference>
<sequence length="420" mass="45870">MNPKYMSIVMVLALGLIGCSESTIIGNNLVGEEDFQVSYIDTLSVALATFQYDSIVTGNQSRLVVGARSHAMIGDVAASALFNVTTLETPTIGQKHRFDSLVLYLPLDGYRRLEGEVATIAVHADQLSVPIEWGDDGQLYNVSAAPQDVVASAAVTLRLERDRELAVTLPFNALGSTLFEHYQEEGILTADDFADLVGAFRVYADAGSEAIWGIATEEVALKLYYSDMEELPVAQHVVDFPISVNYSQVLNTNVPEAMDLADSEALVSSTRTANQSVLAGGTGYGVRATFPGLKALLLEGDDYLVAAANLQLKPFFDELMESSEYPAYLEVDLYEVGSENILTTEALQAVLHLDADFGRDTYYQLDVTDLVEYMLEPFSTSEFGLRIQLPQEYLRTSADVMMLADSHNGSQLILYTLAID</sequence>
<evidence type="ECO:0000313" key="1">
    <source>
        <dbReference type="EMBL" id="RED92204.1"/>
    </source>
</evidence>
<keyword evidence="2" id="KW-1185">Reference proteome</keyword>
<dbReference type="RefSeq" id="WP_115870295.1">
    <property type="nucleotide sequence ID" value="NZ_QREG01000032.1"/>
</dbReference>
<protein>
    <submittedName>
        <fullName evidence="1">Uncharacterized protein DUF4270</fullName>
    </submittedName>
</protein>
<accession>A0A3D9KW89</accession>
<dbReference type="AlphaFoldDB" id="A0A3D9KW89"/>
<dbReference type="EMBL" id="QREG01000032">
    <property type="protein sequence ID" value="RED92204.1"/>
    <property type="molecule type" value="Genomic_DNA"/>
</dbReference>
<dbReference type="OrthoDB" id="1092930at2"/>